<keyword evidence="2" id="KW-1185">Reference proteome</keyword>
<dbReference type="EMBL" id="MU268619">
    <property type="protein sequence ID" value="KAH7904077.1"/>
    <property type="molecule type" value="Genomic_DNA"/>
</dbReference>
<feature type="non-terminal residue" evidence="1">
    <location>
        <position position="156"/>
    </location>
</feature>
<name>A0ACB7ZT76_9AGAM</name>
<gene>
    <name evidence="1" type="ORF">BJ138DRAFT_1019633</name>
</gene>
<evidence type="ECO:0000313" key="2">
    <source>
        <dbReference type="Proteomes" id="UP000790377"/>
    </source>
</evidence>
<comment type="caution">
    <text evidence="1">The sequence shown here is derived from an EMBL/GenBank/DDBJ whole genome shotgun (WGS) entry which is preliminary data.</text>
</comment>
<dbReference type="Proteomes" id="UP000790377">
    <property type="component" value="Unassembled WGS sequence"/>
</dbReference>
<organism evidence="1 2">
    <name type="scientific">Hygrophoropsis aurantiaca</name>
    <dbReference type="NCBI Taxonomy" id="72124"/>
    <lineage>
        <taxon>Eukaryota</taxon>
        <taxon>Fungi</taxon>
        <taxon>Dikarya</taxon>
        <taxon>Basidiomycota</taxon>
        <taxon>Agaricomycotina</taxon>
        <taxon>Agaricomycetes</taxon>
        <taxon>Agaricomycetidae</taxon>
        <taxon>Boletales</taxon>
        <taxon>Coniophorineae</taxon>
        <taxon>Hygrophoropsidaceae</taxon>
        <taxon>Hygrophoropsis</taxon>
    </lineage>
</organism>
<evidence type="ECO:0000313" key="1">
    <source>
        <dbReference type="EMBL" id="KAH7904077.1"/>
    </source>
</evidence>
<proteinExistence type="predicted"/>
<protein>
    <submittedName>
        <fullName evidence="1">Uncharacterized protein</fullName>
    </submittedName>
</protein>
<accession>A0ACB7ZT76</accession>
<sequence length="156" mass="17520">MHRPGKNLCAYCGKSFPTPTRVKRHVSSAAACKKQWEKQVTQRTRKPSQIPQQQAEVFVPSRSASPPHLNNNDPIFMPDSPSEHADPLSKRARVEEVEDEEAGGPTRFAQVFPSSRTAEILGRGKTAFEELKERQESDGTNLYGPFDDEAEWELAQ</sequence>
<reference evidence="1" key="1">
    <citation type="journal article" date="2021" name="New Phytol.">
        <title>Evolutionary innovations through gain and loss of genes in the ectomycorrhizal Boletales.</title>
        <authorList>
            <person name="Wu G."/>
            <person name="Miyauchi S."/>
            <person name="Morin E."/>
            <person name="Kuo A."/>
            <person name="Drula E."/>
            <person name="Varga T."/>
            <person name="Kohler A."/>
            <person name="Feng B."/>
            <person name="Cao Y."/>
            <person name="Lipzen A."/>
            <person name="Daum C."/>
            <person name="Hundley H."/>
            <person name="Pangilinan J."/>
            <person name="Johnson J."/>
            <person name="Barry K."/>
            <person name="LaButti K."/>
            <person name="Ng V."/>
            <person name="Ahrendt S."/>
            <person name="Min B."/>
            <person name="Choi I.G."/>
            <person name="Park H."/>
            <person name="Plett J.M."/>
            <person name="Magnuson J."/>
            <person name="Spatafora J.W."/>
            <person name="Nagy L.G."/>
            <person name="Henrissat B."/>
            <person name="Grigoriev I.V."/>
            <person name="Yang Z.L."/>
            <person name="Xu J."/>
            <person name="Martin F.M."/>
        </authorList>
    </citation>
    <scope>NUCLEOTIDE SEQUENCE</scope>
    <source>
        <strain evidence="1">ATCC 28755</strain>
    </source>
</reference>